<proteinExistence type="predicted"/>
<organism evidence="2 3">
    <name type="scientific">Pristionchus entomophagus</name>
    <dbReference type="NCBI Taxonomy" id="358040"/>
    <lineage>
        <taxon>Eukaryota</taxon>
        <taxon>Metazoa</taxon>
        <taxon>Ecdysozoa</taxon>
        <taxon>Nematoda</taxon>
        <taxon>Chromadorea</taxon>
        <taxon>Rhabditida</taxon>
        <taxon>Rhabditina</taxon>
        <taxon>Diplogasteromorpha</taxon>
        <taxon>Diplogasteroidea</taxon>
        <taxon>Neodiplogasteridae</taxon>
        <taxon>Pristionchus</taxon>
    </lineage>
</organism>
<dbReference type="EMBL" id="BTSX01000001">
    <property type="protein sequence ID" value="GMS80433.1"/>
    <property type="molecule type" value="Genomic_DNA"/>
</dbReference>
<comment type="caution">
    <text evidence="2">The sequence shown here is derived from an EMBL/GenBank/DDBJ whole genome shotgun (WGS) entry which is preliminary data.</text>
</comment>
<evidence type="ECO:0000313" key="3">
    <source>
        <dbReference type="Proteomes" id="UP001432027"/>
    </source>
</evidence>
<sequence>MRQFSLLILICHFPLVSLIKCLNNYRIAPKPTRVPPHVSCPTDFVCFKSETVFDSSSETEYTHGCMSQKSVRKLLRGDQMGQLVNAPEDLQSAFQSSSFLVSFQYFDYHFCMSDYFLFLLISLLPVQSLNCLHGSTPLNTTKVSCPVKQTRWCYSIQVSLPSILSRSLLHSEWSLSSSLLPQSGMR</sequence>
<reference evidence="2" key="1">
    <citation type="submission" date="2023-10" db="EMBL/GenBank/DDBJ databases">
        <title>Genome assembly of Pristionchus species.</title>
        <authorList>
            <person name="Yoshida K."/>
            <person name="Sommer R.J."/>
        </authorList>
    </citation>
    <scope>NUCLEOTIDE SEQUENCE</scope>
    <source>
        <strain evidence="2">RS0144</strain>
    </source>
</reference>
<evidence type="ECO:0000313" key="2">
    <source>
        <dbReference type="EMBL" id="GMS80433.1"/>
    </source>
</evidence>
<protein>
    <submittedName>
        <fullName evidence="2">Uncharacterized protein</fullName>
    </submittedName>
</protein>
<keyword evidence="1" id="KW-0732">Signal</keyword>
<keyword evidence="3" id="KW-1185">Reference proteome</keyword>
<name>A0AAV5SBP6_9BILA</name>
<gene>
    <name evidence="2" type="ORF">PENTCL1PPCAC_2608</name>
</gene>
<feature type="chain" id="PRO_5044000219" evidence="1">
    <location>
        <begin position="19"/>
        <end position="186"/>
    </location>
</feature>
<dbReference type="AlphaFoldDB" id="A0AAV5SBP6"/>
<evidence type="ECO:0000256" key="1">
    <source>
        <dbReference type="SAM" id="SignalP"/>
    </source>
</evidence>
<accession>A0AAV5SBP6</accession>
<dbReference type="Proteomes" id="UP001432027">
    <property type="component" value="Unassembled WGS sequence"/>
</dbReference>
<feature type="signal peptide" evidence="1">
    <location>
        <begin position="1"/>
        <end position="18"/>
    </location>
</feature>